<keyword evidence="12" id="KW-0407">Ion channel</keyword>
<keyword evidence="17" id="KW-1185">Reference proteome</keyword>
<feature type="domain" description="Ionotropic glutamate receptor L-glutamate and glycine-binding" evidence="15">
    <location>
        <begin position="28"/>
        <end position="118"/>
    </location>
</feature>
<evidence type="ECO:0000313" key="16">
    <source>
        <dbReference type="EMBL" id="GFU13626.1"/>
    </source>
</evidence>
<dbReference type="GO" id="GO:0015276">
    <property type="term" value="F:ligand-gated monoatomic ion channel activity"/>
    <property type="evidence" value="ECO:0007669"/>
    <property type="project" value="InterPro"/>
</dbReference>
<evidence type="ECO:0000256" key="9">
    <source>
        <dbReference type="ARBA" id="ARBA00023170"/>
    </source>
</evidence>
<comment type="subcellular location">
    <subcellularLocation>
        <location evidence="1">Cell membrane</location>
        <topology evidence="1">Multi-pass membrane protein</topology>
    </subcellularLocation>
</comment>
<dbReference type="GO" id="GO:0005886">
    <property type="term" value="C:plasma membrane"/>
    <property type="evidence" value="ECO:0007669"/>
    <property type="project" value="UniProtKB-SubCell"/>
</dbReference>
<dbReference type="Proteomes" id="UP000887013">
    <property type="component" value="Unassembled WGS sequence"/>
</dbReference>
<keyword evidence="6 13" id="KW-1133">Transmembrane helix</keyword>
<keyword evidence="11" id="KW-1071">Ligand-gated ion channel</keyword>
<dbReference type="InterPro" id="IPR052192">
    <property type="entry name" value="Insect_Ionotropic_Sensory_Rcpt"/>
</dbReference>
<keyword evidence="4" id="KW-1003">Cell membrane</keyword>
<dbReference type="PANTHER" id="PTHR42643">
    <property type="entry name" value="IONOTROPIC RECEPTOR 20A-RELATED"/>
    <property type="match status" value="1"/>
</dbReference>
<comment type="caution">
    <text evidence="16">The sequence shown here is derived from an EMBL/GenBank/DDBJ whole genome shotgun (WGS) entry which is preliminary data.</text>
</comment>
<evidence type="ECO:0000256" key="10">
    <source>
        <dbReference type="ARBA" id="ARBA00023180"/>
    </source>
</evidence>
<evidence type="ECO:0000259" key="14">
    <source>
        <dbReference type="Pfam" id="PF00060"/>
    </source>
</evidence>
<dbReference type="PANTHER" id="PTHR42643:SF24">
    <property type="entry name" value="IONOTROPIC RECEPTOR 60A"/>
    <property type="match status" value="1"/>
</dbReference>
<evidence type="ECO:0000256" key="3">
    <source>
        <dbReference type="ARBA" id="ARBA00022448"/>
    </source>
</evidence>
<evidence type="ECO:0000256" key="4">
    <source>
        <dbReference type="ARBA" id="ARBA00022475"/>
    </source>
</evidence>
<dbReference type="Gene3D" id="3.40.190.10">
    <property type="entry name" value="Periplasmic binding protein-like II"/>
    <property type="match status" value="1"/>
</dbReference>
<dbReference type="Pfam" id="PF00060">
    <property type="entry name" value="Lig_chan"/>
    <property type="match status" value="1"/>
</dbReference>
<keyword evidence="3" id="KW-0813">Transport</keyword>
<evidence type="ECO:0000256" key="1">
    <source>
        <dbReference type="ARBA" id="ARBA00004651"/>
    </source>
</evidence>
<dbReference type="SUPFAM" id="SSF53850">
    <property type="entry name" value="Periplasmic binding protein-like II"/>
    <property type="match status" value="1"/>
</dbReference>
<dbReference type="EMBL" id="BMAW01125701">
    <property type="protein sequence ID" value="GFU13626.1"/>
    <property type="molecule type" value="Genomic_DNA"/>
</dbReference>
<feature type="transmembrane region" description="Helical" evidence="13">
    <location>
        <begin position="108"/>
        <end position="127"/>
    </location>
</feature>
<dbReference type="InterPro" id="IPR019594">
    <property type="entry name" value="Glu/Gly-bd"/>
</dbReference>
<evidence type="ECO:0000256" key="11">
    <source>
        <dbReference type="ARBA" id="ARBA00023286"/>
    </source>
</evidence>
<sequence>MPLGSFRVRVYLLRKYEVSLGNAILSHKWNPWIVLDKKNKSLAHGVVVEFYDEMKRSKVFDYTLKFLSSLGGGVIGPDGKWNGMVGALIRNEIDMAGPLFLDERRAKVINYAFPLAFADLVIISGVVPANKDPYLIFGIFSAEIWGLILLAVIICAGLACIIYTILPSTKEKKTTQAFFRYLWSFQISFIGKEFGSNKRWFIRHVCKSPSLKILRCTWFLTCLVLMSAYSEIITSTFAADRLKPQFEKLEDFLDYPSIKIGTYKNSYPVLCLEKLANTKLESILVRLKNDLVKIDENISSWLDNVEAGKAAFIGETMYSKFMIGERFKLTGKCNLRITKFDICSGYIAVVSRKEMPERTLKKIDKGVLKFIEGGFAKRQVLESVINYDICSESIQVVRYPLDLEDLLGAFAILVAGLDLSIFCFLMELCMGLINNII</sequence>
<reference evidence="16" key="1">
    <citation type="submission" date="2020-08" db="EMBL/GenBank/DDBJ databases">
        <title>Multicomponent nature underlies the extraordinary mechanical properties of spider dragline silk.</title>
        <authorList>
            <person name="Kono N."/>
            <person name="Nakamura H."/>
            <person name="Mori M."/>
            <person name="Yoshida Y."/>
            <person name="Ohtoshi R."/>
            <person name="Malay A.D."/>
            <person name="Moran D.A.P."/>
            <person name="Tomita M."/>
            <person name="Numata K."/>
            <person name="Arakawa K."/>
        </authorList>
    </citation>
    <scope>NUCLEOTIDE SEQUENCE</scope>
</reference>
<evidence type="ECO:0000256" key="13">
    <source>
        <dbReference type="SAM" id="Phobius"/>
    </source>
</evidence>
<keyword evidence="9 16" id="KW-0675">Receptor</keyword>
<evidence type="ECO:0000256" key="12">
    <source>
        <dbReference type="ARBA" id="ARBA00023303"/>
    </source>
</evidence>
<keyword evidence="5 13" id="KW-0812">Transmembrane</keyword>
<evidence type="ECO:0000256" key="2">
    <source>
        <dbReference type="ARBA" id="ARBA00008685"/>
    </source>
</evidence>
<protein>
    <submittedName>
        <fullName evidence="16">Glutamate receptor U1</fullName>
    </submittedName>
</protein>
<accession>A0A8X6Q9V8</accession>
<dbReference type="InterPro" id="IPR001320">
    <property type="entry name" value="Iontro_rcpt_C"/>
</dbReference>
<evidence type="ECO:0000313" key="17">
    <source>
        <dbReference type="Proteomes" id="UP000887013"/>
    </source>
</evidence>
<feature type="transmembrane region" description="Helical" evidence="13">
    <location>
        <begin position="217"/>
        <end position="239"/>
    </location>
</feature>
<evidence type="ECO:0000256" key="8">
    <source>
        <dbReference type="ARBA" id="ARBA00023136"/>
    </source>
</evidence>
<evidence type="ECO:0000256" key="7">
    <source>
        <dbReference type="ARBA" id="ARBA00023065"/>
    </source>
</evidence>
<proteinExistence type="inferred from homology"/>
<dbReference type="AlphaFoldDB" id="A0A8X6Q9V8"/>
<dbReference type="Gene3D" id="1.10.287.70">
    <property type="match status" value="1"/>
</dbReference>
<dbReference type="GO" id="GO:0050906">
    <property type="term" value="P:detection of stimulus involved in sensory perception"/>
    <property type="evidence" value="ECO:0007669"/>
    <property type="project" value="UniProtKB-ARBA"/>
</dbReference>
<organism evidence="16 17">
    <name type="scientific">Nephila pilipes</name>
    <name type="common">Giant wood spider</name>
    <name type="synonym">Nephila maculata</name>
    <dbReference type="NCBI Taxonomy" id="299642"/>
    <lineage>
        <taxon>Eukaryota</taxon>
        <taxon>Metazoa</taxon>
        <taxon>Ecdysozoa</taxon>
        <taxon>Arthropoda</taxon>
        <taxon>Chelicerata</taxon>
        <taxon>Arachnida</taxon>
        <taxon>Araneae</taxon>
        <taxon>Araneomorphae</taxon>
        <taxon>Entelegynae</taxon>
        <taxon>Araneoidea</taxon>
        <taxon>Nephilidae</taxon>
        <taxon>Nephila</taxon>
    </lineage>
</organism>
<feature type="transmembrane region" description="Helical" evidence="13">
    <location>
        <begin position="406"/>
        <end position="433"/>
    </location>
</feature>
<feature type="domain" description="Ionotropic glutamate receptor C-terminal" evidence="14">
    <location>
        <begin position="141"/>
        <end position="417"/>
    </location>
</feature>
<evidence type="ECO:0000256" key="5">
    <source>
        <dbReference type="ARBA" id="ARBA00022692"/>
    </source>
</evidence>
<gene>
    <name evidence="16" type="primary">kbp</name>
    <name evidence="16" type="ORF">NPIL_429111</name>
</gene>
<evidence type="ECO:0000256" key="6">
    <source>
        <dbReference type="ARBA" id="ARBA00022989"/>
    </source>
</evidence>
<evidence type="ECO:0000259" key="15">
    <source>
        <dbReference type="Pfam" id="PF10613"/>
    </source>
</evidence>
<comment type="similarity">
    <text evidence="2">Belongs to the glutamate-gated ion channel (TC 1.A.10.1) family.</text>
</comment>
<feature type="transmembrane region" description="Helical" evidence="13">
    <location>
        <begin position="133"/>
        <end position="166"/>
    </location>
</feature>
<keyword evidence="8 13" id="KW-0472">Membrane</keyword>
<name>A0A8X6Q9V8_NEPPI</name>
<dbReference type="OrthoDB" id="6431957at2759"/>
<keyword evidence="10" id="KW-0325">Glycoprotein</keyword>
<dbReference type="Pfam" id="PF10613">
    <property type="entry name" value="Lig_chan-Glu_bd"/>
    <property type="match status" value="1"/>
</dbReference>
<keyword evidence="7" id="KW-0406">Ion transport</keyword>